<dbReference type="EMBL" id="GDJX01021023">
    <property type="protein sequence ID" value="JAT46913.1"/>
    <property type="molecule type" value="Transcribed_RNA"/>
</dbReference>
<evidence type="ECO:0000313" key="3">
    <source>
        <dbReference type="EMBL" id="JAT46913.1"/>
    </source>
</evidence>
<proteinExistence type="inferred from homology"/>
<dbReference type="GO" id="GO:0000175">
    <property type="term" value="F:3'-5'-RNA exonuclease activity"/>
    <property type="evidence" value="ECO:0007669"/>
    <property type="project" value="TreeGrafter"/>
</dbReference>
<organism evidence="3">
    <name type="scientific">Anthurium amnicola</name>
    <dbReference type="NCBI Taxonomy" id="1678845"/>
    <lineage>
        <taxon>Eukaryota</taxon>
        <taxon>Viridiplantae</taxon>
        <taxon>Streptophyta</taxon>
        <taxon>Embryophyta</taxon>
        <taxon>Tracheophyta</taxon>
        <taxon>Spermatophyta</taxon>
        <taxon>Magnoliopsida</taxon>
        <taxon>Liliopsida</taxon>
        <taxon>Araceae</taxon>
        <taxon>Pothoideae</taxon>
        <taxon>Potheae</taxon>
        <taxon>Anthurium</taxon>
    </lineage>
</organism>
<dbReference type="InterPro" id="IPR036397">
    <property type="entry name" value="RNaseH_sf"/>
</dbReference>
<gene>
    <name evidence="3" type="primary">At3g25430_1</name>
    <name evidence="3" type="ORF">g.51999</name>
</gene>
<dbReference type="PANTHER" id="PTHR15092">
    <property type="entry name" value="POLY A -SPECIFIC RIBONUCLEASE/TARGET OF EGR1, MEMBER 1"/>
    <property type="match status" value="1"/>
</dbReference>
<protein>
    <submittedName>
        <fullName evidence="3">Poly(A)-specific ribonuclease PARN-like</fullName>
    </submittedName>
</protein>
<evidence type="ECO:0000256" key="2">
    <source>
        <dbReference type="ARBA" id="ARBA00008372"/>
    </source>
</evidence>
<comment type="similarity">
    <text evidence="2">Belongs to the CAF1 family.</text>
</comment>
<dbReference type="Pfam" id="PF04857">
    <property type="entry name" value="CAF1"/>
    <property type="match status" value="1"/>
</dbReference>
<dbReference type="AlphaFoldDB" id="A0A1D1XX06"/>
<dbReference type="InterPro" id="IPR006941">
    <property type="entry name" value="RNase_CAF1"/>
</dbReference>
<dbReference type="GO" id="GO:0003723">
    <property type="term" value="F:RNA binding"/>
    <property type="evidence" value="ECO:0007669"/>
    <property type="project" value="TreeGrafter"/>
</dbReference>
<name>A0A1D1XX06_9ARAE</name>
<dbReference type="SUPFAM" id="SSF53098">
    <property type="entry name" value="Ribonuclease H-like"/>
    <property type="match status" value="1"/>
</dbReference>
<dbReference type="Gene3D" id="3.30.420.10">
    <property type="entry name" value="Ribonuclease H-like superfamily/Ribonuclease H"/>
    <property type="match status" value="2"/>
</dbReference>
<evidence type="ECO:0000256" key="1">
    <source>
        <dbReference type="ARBA" id="ARBA00001968"/>
    </source>
</evidence>
<accession>A0A1D1XX06</accession>
<dbReference type="PANTHER" id="PTHR15092:SF42">
    <property type="entry name" value="POLY(A)-SPECIFIC RIBONUCLEASE PARN-LIKE"/>
    <property type="match status" value="1"/>
</dbReference>
<dbReference type="InterPro" id="IPR012337">
    <property type="entry name" value="RNaseH-like_sf"/>
</dbReference>
<dbReference type="InterPro" id="IPR051181">
    <property type="entry name" value="CAF1_poly(A)_ribonucleases"/>
</dbReference>
<comment type="cofactor">
    <cofactor evidence="1">
        <name>a divalent metal cation</name>
        <dbReference type="ChEBI" id="CHEBI:60240"/>
    </cofactor>
</comment>
<reference evidence="3" key="1">
    <citation type="submission" date="2015-07" db="EMBL/GenBank/DDBJ databases">
        <title>Transcriptome Assembly of Anthurium amnicola.</title>
        <authorList>
            <person name="Suzuki J."/>
        </authorList>
    </citation>
    <scope>NUCLEOTIDE SEQUENCE</scope>
</reference>
<sequence length="589" mass="66541">MGLLQPPPAPAPRAKRHWGAVKQVTRRNFAEALQQIKDHLVHADFVAVSTQKTGSAFPSSSSSSSLQFYAPALPSWWHRVSHIDTPETAYLKAKLAAERFELFQFAVCPFRLRGSKVVAHPYNFHLFPRDELNASMPSYSFSCQTSFITSMAREGFDFNVCIYDGISYLSRVQESMTKDRDSLSTVGPIRSSLGSSVADAIFMERIKSRIQQWRNACGSSTVTRDDALVRSLRKLMLGGDVYGSRPCMNIEVCNNRQVLLVMQVLRQAFDNLVPLIISDKGGEYKEVRVVLTSSEDDKNILLTEIQSMEEENDRKIRGFREVIDMLSNSHKPIITYNALDDFTFIHSKFIAPLPPSMAEFMCSLRLVFSNIVDINYLFKEIGPLRKANNIPAAMSYLRRQFFAPIDTEIPDEADKNLGKNHGHSVLRITNVFAKLSLILKIDHTNCQSTSEVSTTSVENYANVFHPCCSVFRENEEDEMVVWMNDVRKVSSSSLVFIWGFGHMVSFGELKHRLYGTHYAFLEDFDIRLVDESCAVVVFWKPNSAHTLLQDVRSGNIGFGALSDMISNGLRITGYEAYKRVCGMGLWEMG</sequence>